<keyword evidence="2" id="KW-1185">Reference proteome</keyword>
<organism evidence="1 2">
    <name type="scientific">Holothuria leucospilota</name>
    <name type="common">Black long sea cucumber</name>
    <name type="synonym">Mertensiothuria leucospilota</name>
    <dbReference type="NCBI Taxonomy" id="206669"/>
    <lineage>
        <taxon>Eukaryota</taxon>
        <taxon>Metazoa</taxon>
        <taxon>Echinodermata</taxon>
        <taxon>Eleutherozoa</taxon>
        <taxon>Echinozoa</taxon>
        <taxon>Holothuroidea</taxon>
        <taxon>Aspidochirotacea</taxon>
        <taxon>Aspidochirotida</taxon>
        <taxon>Holothuriidae</taxon>
        <taxon>Holothuria</taxon>
    </lineage>
</organism>
<evidence type="ECO:0000313" key="2">
    <source>
        <dbReference type="Proteomes" id="UP001152320"/>
    </source>
</evidence>
<evidence type="ECO:0000313" key="1">
    <source>
        <dbReference type="EMBL" id="KAJ8028061.1"/>
    </source>
</evidence>
<protein>
    <submittedName>
        <fullName evidence="1">Uncharacterized protein</fullName>
    </submittedName>
</protein>
<reference evidence="1" key="1">
    <citation type="submission" date="2021-10" db="EMBL/GenBank/DDBJ databases">
        <title>Tropical sea cucumber genome reveals ecological adaptation and Cuvierian tubules defense mechanism.</title>
        <authorList>
            <person name="Chen T."/>
        </authorList>
    </citation>
    <scope>NUCLEOTIDE SEQUENCE</scope>
    <source>
        <strain evidence="1">Nanhai2018</strain>
        <tissue evidence="1">Muscle</tissue>
    </source>
</reference>
<dbReference type="SUPFAM" id="SSF54160">
    <property type="entry name" value="Chromo domain-like"/>
    <property type="match status" value="1"/>
</dbReference>
<dbReference type="OrthoDB" id="415023at2759"/>
<gene>
    <name evidence="1" type="ORF">HOLleu_30188</name>
</gene>
<sequence length="74" mass="8455">MAFRIGQSVQAIDEVGRWEGARVKNILPDERYVVGFCGWGEDYDRCVDESEIRLSISPLDGDQGRLCCNVKLRY</sequence>
<dbReference type="InterPro" id="IPR016197">
    <property type="entry name" value="Chromo-like_dom_sf"/>
</dbReference>
<dbReference type="Proteomes" id="UP001152320">
    <property type="component" value="Chromosome 15"/>
</dbReference>
<dbReference type="AlphaFoldDB" id="A0A9Q1BK16"/>
<name>A0A9Q1BK16_HOLLE</name>
<accession>A0A9Q1BK16</accession>
<dbReference type="Gene3D" id="2.30.30.140">
    <property type="match status" value="1"/>
</dbReference>
<dbReference type="EMBL" id="JAIZAY010000015">
    <property type="protein sequence ID" value="KAJ8028061.1"/>
    <property type="molecule type" value="Genomic_DNA"/>
</dbReference>
<comment type="caution">
    <text evidence="1">The sequence shown here is derived from an EMBL/GenBank/DDBJ whole genome shotgun (WGS) entry which is preliminary data.</text>
</comment>
<proteinExistence type="predicted"/>